<dbReference type="InterPro" id="IPR022880">
    <property type="entry name" value="DNApol_IV"/>
</dbReference>
<dbReference type="InterPro" id="IPR036775">
    <property type="entry name" value="DNA_pol_Y-fam_lit_finger_sf"/>
</dbReference>
<dbReference type="GO" id="GO:0042276">
    <property type="term" value="P:error-prone translesion synthesis"/>
    <property type="evidence" value="ECO:0007669"/>
    <property type="project" value="TreeGrafter"/>
</dbReference>
<keyword evidence="5" id="KW-0808">Transferase</keyword>
<dbReference type="Gene3D" id="3.30.70.270">
    <property type="match status" value="1"/>
</dbReference>
<dbReference type="GO" id="GO:0006281">
    <property type="term" value="P:DNA repair"/>
    <property type="evidence" value="ECO:0007669"/>
    <property type="project" value="UniProtKB-UniRule"/>
</dbReference>
<accession>A0A0P9GIP2</accession>
<dbReference type="PANTHER" id="PTHR11076">
    <property type="entry name" value="DNA REPAIR POLYMERASE UMUC / TRANSFERASE FAMILY MEMBER"/>
    <property type="match status" value="1"/>
</dbReference>
<keyword evidence="3 5" id="KW-0548">Nucleotidyltransferase</keyword>
<dbReference type="Pfam" id="PF00817">
    <property type="entry name" value="IMS"/>
    <property type="match status" value="1"/>
</dbReference>
<reference evidence="8 9" key="1">
    <citation type="submission" date="2015-09" db="EMBL/GenBank/DDBJ databases">
        <title>Draft genome sequence of Alicyclobacillus ferrooxydans DSM 22381.</title>
        <authorList>
            <person name="Hemp J."/>
        </authorList>
    </citation>
    <scope>NUCLEOTIDE SEQUENCE [LARGE SCALE GENOMIC DNA]</scope>
    <source>
        <strain evidence="8 9">TC-34</strain>
    </source>
</reference>
<evidence type="ECO:0000313" key="9">
    <source>
        <dbReference type="Proteomes" id="UP000050482"/>
    </source>
</evidence>
<evidence type="ECO:0000256" key="2">
    <source>
        <dbReference type="ARBA" id="ARBA00022457"/>
    </source>
</evidence>
<feature type="region of interest" description="Disordered" evidence="6">
    <location>
        <begin position="410"/>
        <end position="441"/>
    </location>
</feature>
<evidence type="ECO:0000256" key="5">
    <source>
        <dbReference type="HAMAP-Rule" id="MF_01113"/>
    </source>
</evidence>
<dbReference type="RefSeq" id="WP_054971339.1">
    <property type="nucleotide sequence ID" value="NZ_LJCO01000100.1"/>
</dbReference>
<dbReference type="CDD" id="cd03586">
    <property type="entry name" value="PolY_Pol_IV_kappa"/>
    <property type="match status" value="1"/>
</dbReference>
<comment type="subcellular location">
    <subcellularLocation>
        <location evidence="5">Cytoplasm</location>
    </subcellularLocation>
</comment>
<dbReference type="GO" id="GO:0006261">
    <property type="term" value="P:DNA-templated DNA replication"/>
    <property type="evidence" value="ECO:0007669"/>
    <property type="project" value="UniProtKB-UniRule"/>
</dbReference>
<dbReference type="SUPFAM" id="SSF100879">
    <property type="entry name" value="Lesion bypass DNA polymerase (Y-family), little finger domain"/>
    <property type="match status" value="1"/>
</dbReference>
<dbReference type="Gene3D" id="3.40.1170.60">
    <property type="match status" value="1"/>
</dbReference>
<keyword evidence="4 5" id="KW-0239">DNA-directed DNA polymerase</keyword>
<dbReference type="EC" id="2.7.7.7" evidence="5"/>
<dbReference type="InterPro" id="IPR043502">
    <property type="entry name" value="DNA/RNA_pol_sf"/>
</dbReference>
<dbReference type="InterPro" id="IPR043128">
    <property type="entry name" value="Rev_trsase/Diguanyl_cyclase"/>
</dbReference>
<feature type="domain" description="UmuC" evidence="7">
    <location>
        <begin position="7"/>
        <end position="189"/>
    </location>
</feature>
<dbReference type="SUPFAM" id="SSF56672">
    <property type="entry name" value="DNA/RNA polymerases"/>
    <property type="match status" value="1"/>
</dbReference>
<dbReference type="NCBIfam" id="NF002677">
    <property type="entry name" value="PRK02406.1"/>
    <property type="match status" value="1"/>
</dbReference>
<dbReference type="EMBL" id="LJCO01000100">
    <property type="protein sequence ID" value="KPV39894.1"/>
    <property type="molecule type" value="Genomic_DNA"/>
</dbReference>
<evidence type="ECO:0000256" key="1">
    <source>
        <dbReference type="ARBA" id="ARBA00010945"/>
    </source>
</evidence>
<dbReference type="GO" id="GO:0003684">
    <property type="term" value="F:damaged DNA binding"/>
    <property type="evidence" value="ECO:0007669"/>
    <property type="project" value="InterPro"/>
</dbReference>
<sequence length="441" mass="49075">MDRERAILHIDMNAFYCSCHAAAEPSVYANRPTAVAGSPETRHGVVVTASYEARQLGVRATMTVAEALRVAPNLILIHPDFSLYRNFSRQVFDIVRSYTPVVEVFSIDECWADVTGSWRMGSPEDIAQQIQERIWRELSLPCSIGVSNNKFLAKMASDFKKPRGITSLYTKDVKDMLWPLPVGQMFGIGGKSAERLDRVGIHTIAGLASADAFMLSRHFGQRGPILKSLANGQDDAPVQEVAEPSKSIGHSITLARDLKDFDELCTVLMNLSDQVGRRVRRHRLVGRTVQITIRFTNRRTITRARTMPVPTDLSESIYQTAVELLNENWARGTPVRLLGVTLGQLSEPSVEIEVEGDGVQLSLFDDPALSPASDTAPADQADQSQRDRWKKLSAVTDALRDKYGEDIVIRGRMLQDPESGQIRNRKIRGTSLQKDELSKSE</sequence>
<dbReference type="STRING" id="471514.AN477_22000"/>
<dbReference type="InterPro" id="IPR001126">
    <property type="entry name" value="UmuC"/>
</dbReference>
<dbReference type="GO" id="GO:0005829">
    <property type="term" value="C:cytosol"/>
    <property type="evidence" value="ECO:0007669"/>
    <property type="project" value="TreeGrafter"/>
</dbReference>
<feature type="binding site" evidence="5">
    <location>
        <position position="108"/>
    </location>
    <ligand>
        <name>Mg(2+)</name>
        <dbReference type="ChEBI" id="CHEBI:18420"/>
    </ligand>
</feature>
<dbReference type="PANTHER" id="PTHR11076:SF33">
    <property type="entry name" value="DNA POLYMERASE KAPPA"/>
    <property type="match status" value="1"/>
</dbReference>
<evidence type="ECO:0000259" key="7">
    <source>
        <dbReference type="PROSITE" id="PS50173"/>
    </source>
</evidence>
<comment type="subunit">
    <text evidence="5">Monomer.</text>
</comment>
<dbReference type="HAMAP" id="MF_01113">
    <property type="entry name" value="DNApol_IV"/>
    <property type="match status" value="1"/>
</dbReference>
<keyword evidence="5" id="KW-0963">Cytoplasm</keyword>
<dbReference type="InterPro" id="IPR024728">
    <property type="entry name" value="PolY_HhH_motif"/>
</dbReference>
<keyword evidence="5" id="KW-0235">DNA replication</keyword>
<dbReference type="GO" id="GO:0009432">
    <property type="term" value="P:SOS response"/>
    <property type="evidence" value="ECO:0007669"/>
    <property type="project" value="TreeGrafter"/>
</dbReference>
<keyword evidence="2 5" id="KW-0515">Mutator protein</keyword>
<keyword evidence="9" id="KW-1185">Reference proteome</keyword>
<protein>
    <recommendedName>
        <fullName evidence="5">DNA polymerase IV</fullName>
        <shortName evidence="5">Pol IV</shortName>
        <ecNumber evidence="5">2.7.7.7</ecNumber>
    </recommendedName>
</protein>
<feature type="active site" evidence="5">
    <location>
        <position position="109"/>
    </location>
</feature>
<dbReference type="PROSITE" id="PS50173">
    <property type="entry name" value="UMUC"/>
    <property type="match status" value="1"/>
</dbReference>
<dbReference type="PATRIC" id="fig|471514.4.peg.3839"/>
<dbReference type="AlphaFoldDB" id="A0A0P9GIP2"/>
<evidence type="ECO:0000256" key="4">
    <source>
        <dbReference type="ARBA" id="ARBA00022932"/>
    </source>
</evidence>
<comment type="catalytic activity">
    <reaction evidence="5">
        <text>DNA(n) + a 2'-deoxyribonucleoside 5'-triphosphate = DNA(n+1) + diphosphate</text>
        <dbReference type="Rhea" id="RHEA:22508"/>
        <dbReference type="Rhea" id="RHEA-COMP:17339"/>
        <dbReference type="Rhea" id="RHEA-COMP:17340"/>
        <dbReference type="ChEBI" id="CHEBI:33019"/>
        <dbReference type="ChEBI" id="CHEBI:61560"/>
        <dbReference type="ChEBI" id="CHEBI:173112"/>
        <dbReference type="EC" id="2.7.7.7"/>
    </reaction>
</comment>
<gene>
    <name evidence="5" type="primary">dinB</name>
    <name evidence="8" type="ORF">AN477_22000</name>
</gene>
<dbReference type="InterPro" id="IPR050116">
    <property type="entry name" value="DNA_polymerase-Y"/>
</dbReference>
<keyword evidence="5" id="KW-0479">Metal-binding</keyword>
<dbReference type="GO" id="GO:0003887">
    <property type="term" value="F:DNA-directed DNA polymerase activity"/>
    <property type="evidence" value="ECO:0007669"/>
    <property type="project" value="UniProtKB-UniRule"/>
</dbReference>
<feature type="binding site" evidence="5">
    <location>
        <position position="11"/>
    </location>
    <ligand>
        <name>Mg(2+)</name>
        <dbReference type="ChEBI" id="CHEBI:18420"/>
    </ligand>
</feature>
<comment type="caution">
    <text evidence="8">The sequence shown here is derived from an EMBL/GenBank/DDBJ whole genome shotgun (WGS) entry which is preliminary data.</text>
</comment>
<evidence type="ECO:0000256" key="3">
    <source>
        <dbReference type="ARBA" id="ARBA00022695"/>
    </source>
</evidence>
<dbReference type="InterPro" id="IPR017961">
    <property type="entry name" value="DNA_pol_Y-fam_little_finger"/>
</dbReference>
<organism evidence="8 9">
    <name type="scientific">Alicyclobacillus ferrooxydans</name>
    <dbReference type="NCBI Taxonomy" id="471514"/>
    <lineage>
        <taxon>Bacteria</taxon>
        <taxon>Bacillati</taxon>
        <taxon>Bacillota</taxon>
        <taxon>Bacilli</taxon>
        <taxon>Bacillales</taxon>
        <taxon>Alicyclobacillaceae</taxon>
        <taxon>Alicyclobacillus</taxon>
    </lineage>
</organism>
<keyword evidence="5" id="KW-0238">DNA-binding</keyword>
<feature type="site" description="Substrate discrimination" evidence="5">
    <location>
        <position position="16"/>
    </location>
</feature>
<name>A0A0P9GIP2_9BACL</name>
<dbReference type="Pfam" id="PF11798">
    <property type="entry name" value="IMS_HHH"/>
    <property type="match status" value="1"/>
</dbReference>
<keyword evidence="5" id="KW-0227">DNA damage</keyword>
<proteinExistence type="inferred from homology"/>
<comment type="cofactor">
    <cofactor evidence="5">
        <name>Mg(2+)</name>
        <dbReference type="ChEBI" id="CHEBI:18420"/>
    </cofactor>
    <text evidence="5">Binds 2 magnesium ions per subunit.</text>
</comment>
<comment type="function">
    <text evidence="5">Poorly processive, error-prone DNA polymerase involved in untargeted mutagenesis. Copies undamaged DNA at stalled replication forks, which arise in vivo from mismatched or misaligned primer ends. These misaligned primers can be extended by PolIV. Exhibits no 3'-5' exonuclease (proofreading) activity. May be involved in translesional synthesis, in conjunction with the beta clamp from PolIII.</text>
</comment>
<keyword evidence="5" id="KW-0460">Magnesium</keyword>
<dbReference type="Gene3D" id="3.30.1490.100">
    <property type="entry name" value="DNA polymerase, Y-family, little finger domain"/>
    <property type="match status" value="1"/>
</dbReference>
<dbReference type="GO" id="GO:0000287">
    <property type="term" value="F:magnesium ion binding"/>
    <property type="evidence" value="ECO:0007669"/>
    <property type="project" value="UniProtKB-UniRule"/>
</dbReference>
<dbReference type="NCBIfam" id="NF002492">
    <property type="entry name" value="PRK01810.1"/>
    <property type="match status" value="1"/>
</dbReference>
<keyword evidence="5" id="KW-0234">DNA repair</keyword>
<dbReference type="Pfam" id="PF11799">
    <property type="entry name" value="IMS_C"/>
    <property type="match status" value="1"/>
</dbReference>
<feature type="region of interest" description="Disordered" evidence="6">
    <location>
        <begin position="366"/>
        <end position="389"/>
    </location>
</feature>
<evidence type="ECO:0000256" key="6">
    <source>
        <dbReference type="SAM" id="MobiDB-lite"/>
    </source>
</evidence>
<comment type="similarity">
    <text evidence="1 5">Belongs to the DNA polymerase type-Y family.</text>
</comment>
<evidence type="ECO:0000313" key="8">
    <source>
        <dbReference type="EMBL" id="KPV39894.1"/>
    </source>
</evidence>
<dbReference type="Proteomes" id="UP000050482">
    <property type="component" value="Unassembled WGS sequence"/>
</dbReference>
<dbReference type="Gene3D" id="1.10.150.20">
    <property type="entry name" value="5' to 3' exonuclease, C-terminal subdomain"/>
    <property type="match status" value="1"/>
</dbReference>